<evidence type="ECO:0000259" key="1">
    <source>
        <dbReference type="Pfam" id="PF02910"/>
    </source>
</evidence>
<evidence type="ECO:0000313" key="3">
    <source>
        <dbReference type="Proteomes" id="UP000254640"/>
    </source>
</evidence>
<reference evidence="2 3" key="1">
    <citation type="submission" date="2018-06" db="EMBL/GenBank/DDBJ databases">
        <authorList>
            <consortium name="Pathogen Informatics"/>
            <person name="Doyle S."/>
        </authorList>
    </citation>
    <scope>NUCLEOTIDE SEQUENCE [LARGE SCALE GENOMIC DNA]</scope>
    <source>
        <strain evidence="2 3">NCTC9381</strain>
    </source>
</reference>
<gene>
    <name evidence="2" type="primary">sdhA_2</name>
    <name evidence="2" type="ORF">NCTC9381_03776</name>
</gene>
<feature type="domain" description="Fumarate reductase/succinate dehydrogenase flavoprotein-like C-terminal" evidence="1">
    <location>
        <begin position="26"/>
        <end position="55"/>
    </location>
</feature>
<sequence length="66" mass="7568">MRSPGRWRVFNRWENNTTGEDPVEIRKALQRCMQNNFSVFREGEAMAQGLEELKRDSPAPEVSASG</sequence>
<dbReference type="InterPro" id="IPR037099">
    <property type="entry name" value="Fum_R/Succ_DH_flav-like_C_sf"/>
</dbReference>
<dbReference type="GO" id="GO:0016491">
    <property type="term" value="F:oxidoreductase activity"/>
    <property type="evidence" value="ECO:0007669"/>
    <property type="project" value="InterPro"/>
</dbReference>
<dbReference type="Gene3D" id="1.20.58.100">
    <property type="entry name" value="Fumarate reductase/succinate dehydrogenase flavoprotein-like, C-terminal domain"/>
    <property type="match status" value="1"/>
</dbReference>
<evidence type="ECO:0000313" key="2">
    <source>
        <dbReference type="EMBL" id="SUB17842.1"/>
    </source>
</evidence>
<dbReference type="InterPro" id="IPR015939">
    <property type="entry name" value="Fum_Rdtase/Succ_DH_flav-like_C"/>
</dbReference>
<dbReference type="Proteomes" id="UP000254640">
    <property type="component" value="Unassembled WGS sequence"/>
</dbReference>
<dbReference type="SUPFAM" id="SSF46977">
    <property type="entry name" value="Succinate dehydrogenase/fumarate reductase flavoprotein C-terminal domain"/>
    <property type="match status" value="1"/>
</dbReference>
<accession>A0A379AJY2</accession>
<dbReference type="AlphaFoldDB" id="A0A379AJY2"/>
<organism evidence="2 3">
    <name type="scientific">Enterobacter agglomerans</name>
    <name type="common">Erwinia herbicola</name>
    <name type="synonym">Pantoea agglomerans</name>
    <dbReference type="NCBI Taxonomy" id="549"/>
    <lineage>
        <taxon>Bacteria</taxon>
        <taxon>Pseudomonadati</taxon>
        <taxon>Pseudomonadota</taxon>
        <taxon>Gammaproteobacteria</taxon>
        <taxon>Enterobacterales</taxon>
        <taxon>Erwiniaceae</taxon>
        <taxon>Pantoea</taxon>
        <taxon>Pantoea agglomerans group</taxon>
    </lineage>
</organism>
<dbReference type="Pfam" id="PF02910">
    <property type="entry name" value="Succ_DH_flav_C"/>
    <property type="match status" value="1"/>
</dbReference>
<protein>
    <submittedName>
        <fullName evidence="2">Succinate dehydrogenase flavoprotein subunit</fullName>
    </submittedName>
</protein>
<name>A0A379AJY2_ENTAG</name>
<keyword evidence="3" id="KW-1185">Reference proteome</keyword>
<dbReference type="EMBL" id="UGSO01000001">
    <property type="protein sequence ID" value="SUB17842.1"/>
    <property type="molecule type" value="Genomic_DNA"/>
</dbReference>
<proteinExistence type="predicted"/>